<sequence>MVTVAPGGCCYGYTRVRVQRYYTFPCTEGSVPLNIS</sequence>
<protein>
    <submittedName>
        <fullName evidence="1">Uncharacterized protein</fullName>
    </submittedName>
</protein>
<dbReference type="AlphaFoldDB" id="A0A0A9AWA8"/>
<name>A0A0A9AWA8_ARUDO</name>
<reference evidence="1" key="2">
    <citation type="journal article" date="2015" name="Data Brief">
        <title>Shoot transcriptome of the giant reed, Arundo donax.</title>
        <authorList>
            <person name="Barrero R.A."/>
            <person name="Guerrero F.D."/>
            <person name="Moolhuijzen P."/>
            <person name="Goolsby J.A."/>
            <person name="Tidwell J."/>
            <person name="Bellgard S.E."/>
            <person name="Bellgard M.I."/>
        </authorList>
    </citation>
    <scope>NUCLEOTIDE SEQUENCE</scope>
    <source>
        <tissue evidence="1">Shoot tissue taken approximately 20 cm above the soil surface</tissue>
    </source>
</reference>
<proteinExistence type="predicted"/>
<evidence type="ECO:0000313" key="1">
    <source>
        <dbReference type="EMBL" id="JAD53180.1"/>
    </source>
</evidence>
<accession>A0A0A9AWA8</accession>
<reference evidence="1" key="1">
    <citation type="submission" date="2014-09" db="EMBL/GenBank/DDBJ databases">
        <authorList>
            <person name="Magalhaes I.L.F."/>
            <person name="Oliveira U."/>
            <person name="Santos F.R."/>
            <person name="Vidigal T.H.D.A."/>
            <person name="Brescovit A.D."/>
            <person name="Santos A.J."/>
        </authorList>
    </citation>
    <scope>NUCLEOTIDE SEQUENCE</scope>
    <source>
        <tissue evidence="1">Shoot tissue taken approximately 20 cm above the soil surface</tissue>
    </source>
</reference>
<dbReference type="EMBL" id="GBRH01244715">
    <property type="protein sequence ID" value="JAD53180.1"/>
    <property type="molecule type" value="Transcribed_RNA"/>
</dbReference>
<organism evidence="1">
    <name type="scientific">Arundo donax</name>
    <name type="common">Giant reed</name>
    <name type="synonym">Donax arundinaceus</name>
    <dbReference type="NCBI Taxonomy" id="35708"/>
    <lineage>
        <taxon>Eukaryota</taxon>
        <taxon>Viridiplantae</taxon>
        <taxon>Streptophyta</taxon>
        <taxon>Embryophyta</taxon>
        <taxon>Tracheophyta</taxon>
        <taxon>Spermatophyta</taxon>
        <taxon>Magnoliopsida</taxon>
        <taxon>Liliopsida</taxon>
        <taxon>Poales</taxon>
        <taxon>Poaceae</taxon>
        <taxon>PACMAD clade</taxon>
        <taxon>Arundinoideae</taxon>
        <taxon>Arundineae</taxon>
        <taxon>Arundo</taxon>
    </lineage>
</organism>